<keyword evidence="1" id="KW-0808">Transferase</keyword>
<gene>
    <name evidence="1" type="ORF">NDK43_05595</name>
</gene>
<dbReference type="Gene3D" id="3.40.50.2000">
    <property type="entry name" value="Glycogen Phosphorylase B"/>
    <property type="match status" value="1"/>
</dbReference>
<sequence length="585" mass="67789">MVSVFKADSIRRNREKNYYNHIREEKEKDTVLMLSSVHFRKDLWQRPQQLAVEMARKGKKVVFLNNRSVPLNVGWNLGENGLPASIFTKTLLQGKEDNGVIVVDRIDYINDQFGNSLWVRDQYIKEFIRFYKGGDTTVLTYLPEFSEDLEPLAHNIRIYYECVDERTGDQDTKKIILKEKKLLDIADGVIVTSNTLYVHKTKSGKPCALIPNGVNYEDFLLPCEKPEQLKDMGGPIIGYAGAIAKWFDQELMVKVARMNPEKQFVLVGKIFTDISMLELEPNIHFLGTIEYTKVPTFMQHFDVGIIPFKIDDLIINTNPIKYFEYLSSGIPTVSTPLPELIKEPNCELAETAEEFSYLIEKVLKNKGFKRDLDYLKDKTWSKRAHEILGFINPKTQLSNSRERTLKNILDKYEGYKGGMPLLEILKIEIYQELGMVENAKELFMNHEKKFKDICLPIQLKLCLQWEDYERIANLLITEMGNDHDVKFWRDKGTDFLKMIAYRKIGEFEKALNLANVLLEKETAVNEEIGNINFEIGNYTLAARHYVTSFAKKQMMKTKEGTENFSIIASNMGRMKLSEHLKSLFR</sequence>
<proteinExistence type="predicted"/>
<protein>
    <submittedName>
        <fullName evidence="1">Glycosyltransferase</fullName>
        <ecNumber evidence="1">2.4.-.-</ecNumber>
    </submittedName>
</protein>
<dbReference type="Proteomes" id="UP001523262">
    <property type="component" value="Unassembled WGS sequence"/>
</dbReference>
<dbReference type="Pfam" id="PF13692">
    <property type="entry name" value="Glyco_trans_1_4"/>
    <property type="match status" value="1"/>
</dbReference>
<comment type="caution">
    <text evidence="1">The sequence shown here is derived from an EMBL/GenBank/DDBJ whole genome shotgun (WGS) entry which is preliminary data.</text>
</comment>
<organism evidence="1 2">
    <name type="scientific">Neobacillus pocheonensis</name>
    <dbReference type="NCBI Taxonomy" id="363869"/>
    <lineage>
        <taxon>Bacteria</taxon>
        <taxon>Bacillati</taxon>
        <taxon>Bacillota</taxon>
        <taxon>Bacilli</taxon>
        <taxon>Bacillales</taxon>
        <taxon>Bacillaceae</taxon>
        <taxon>Neobacillus</taxon>
    </lineage>
</organism>
<dbReference type="EMBL" id="JAMQCR010000001">
    <property type="protein sequence ID" value="MCM2531963.1"/>
    <property type="molecule type" value="Genomic_DNA"/>
</dbReference>
<accession>A0ABT0W6K3</accession>
<evidence type="ECO:0000313" key="2">
    <source>
        <dbReference type="Proteomes" id="UP001523262"/>
    </source>
</evidence>
<dbReference type="GO" id="GO:0016757">
    <property type="term" value="F:glycosyltransferase activity"/>
    <property type="evidence" value="ECO:0007669"/>
    <property type="project" value="UniProtKB-KW"/>
</dbReference>
<dbReference type="EC" id="2.4.-.-" evidence="1"/>
<keyword evidence="2" id="KW-1185">Reference proteome</keyword>
<evidence type="ECO:0000313" key="1">
    <source>
        <dbReference type="EMBL" id="MCM2531963.1"/>
    </source>
</evidence>
<reference evidence="1 2" key="1">
    <citation type="submission" date="2022-06" db="EMBL/GenBank/DDBJ databases">
        <authorList>
            <person name="Jeon C.O."/>
        </authorList>
    </citation>
    <scope>NUCLEOTIDE SEQUENCE [LARGE SCALE GENOMIC DNA]</scope>
    <source>
        <strain evidence="1 2">KCTC 13943</strain>
    </source>
</reference>
<dbReference type="SUPFAM" id="SSF53756">
    <property type="entry name" value="UDP-Glycosyltransferase/glycogen phosphorylase"/>
    <property type="match status" value="1"/>
</dbReference>
<keyword evidence="1" id="KW-0328">Glycosyltransferase</keyword>
<name>A0ABT0W6K3_9BACI</name>